<dbReference type="Proteomes" id="UP000481153">
    <property type="component" value="Unassembled WGS sequence"/>
</dbReference>
<dbReference type="EMBL" id="VJMJ01000158">
    <property type="protein sequence ID" value="KAF0730007.1"/>
    <property type="molecule type" value="Genomic_DNA"/>
</dbReference>
<sequence length="662" mass="73956">MKLSAWQVAGSIVVLVAVLVHRVFLSTPSTSQYVSVPTVLPALSQALGSGVALVDSKLIPKYATDIVSIEAQRFIAPQNCSSIPSPLSSTVHVTEAMTKPKNDSVIFVMLNGENSGLFFSWSGDASCLHALGHESALALGGDADWVALGVRLYTQLGDVIEDVADLHASNHIIHALFEFQMWMWPGIAIGHETVLDNGVKLTTNSLSPKVFDVSGFFTQEEAEAIIAQGEPHLVRSKVDQKGERGVSASRTSLTAFLPPSQLTRQLQVRATKTARLPSPSFGERTQLVRYNQGEFYKRHLDTFGAKDVIPRKKLNMTDFEIWAKWAAAKLDAMDKTLVPVRFQRGQPWHPLNKEIFPNTLLTAFASFANATKFFNARFAQAWADWLDFNLRSKATNILEELLENKGEYLPTLVRLWEDELGLPALRYTFPKEESPHGMAQWFRWVRVMKERISALGQAAPLHLQPNASLYPKFSNSFETKVLELWRHRTRNRGDTVVNAEWIAWLDENQGRRQVLSQLVDAFGQAVVLELIRVWEAAAQFDPVMHYTMPTYVPPISPQRFVTLFLYLNDVDEGGETVFPFAPAVKPTNESIFRPGMEECSQGLAVPARALHASLFYLQTPSFQIDPLSRHGGCPPVRGVKWGANQFMWNADAEEGAKVWLNT</sequence>
<protein>
    <recommendedName>
        <fullName evidence="6">Prolyl 4-hydroxylase alpha subunit domain-containing protein</fullName>
    </recommendedName>
</protein>
<dbReference type="PANTHER" id="PTHR10869:SF226">
    <property type="entry name" value="PROLYL 4-HYDROXYLASE ALPHA SUBUNIT DOMAIN-CONTAINING PROTEIN"/>
    <property type="match status" value="1"/>
</dbReference>
<evidence type="ECO:0000256" key="2">
    <source>
        <dbReference type="ARBA" id="ARBA00022723"/>
    </source>
</evidence>
<evidence type="ECO:0000313" key="7">
    <source>
        <dbReference type="EMBL" id="KAF0730007.1"/>
    </source>
</evidence>
<dbReference type="AlphaFoldDB" id="A0A6G0WRC4"/>
<comment type="cofactor">
    <cofactor evidence="1">
        <name>L-ascorbate</name>
        <dbReference type="ChEBI" id="CHEBI:38290"/>
    </cofactor>
</comment>
<dbReference type="GO" id="GO:0005783">
    <property type="term" value="C:endoplasmic reticulum"/>
    <property type="evidence" value="ECO:0007669"/>
    <property type="project" value="TreeGrafter"/>
</dbReference>
<gene>
    <name evidence="7" type="ORF">Ae201684_012496</name>
</gene>
<evidence type="ECO:0000256" key="4">
    <source>
        <dbReference type="ARBA" id="ARBA00023002"/>
    </source>
</evidence>
<dbReference type="GO" id="GO:0004656">
    <property type="term" value="F:procollagen-proline 4-dioxygenase activity"/>
    <property type="evidence" value="ECO:0007669"/>
    <property type="project" value="TreeGrafter"/>
</dbReference>
<evidence type="ECO:0000313" key="8">
    <source>
        <dbReference type="Proteomes" id="UP000481153"/>
    </source>
</evidence>
<dbReference type="InterPro" id="IPR006620">
    <property type="entry name" value="Pro_4_hyd_alph"/>
</dbReference>
<dbReference type="InterPro" id="IPR045054">
    <property type="entry name" value="P4HA-like"/>
</dbReference>
<evidence type="ECO:0000256" key="1">
    <source>
        <dbReference type="ARBA" id="ARBA00001961"/>
    </source>
</evidence>
<dbReference type="VEuPathDB" id="FungiDB:AeMF1_011310"/>
<feature type="domain" description="Prolyl 4-hydroxylase alpha subunit" evidence="6">
    <location>
        <begin position="208"/>
        <end position="648"/>
    </location>
</feature>
<organism evidence="7 8">
    <name type="scientific">Aphanomyces euteiches</name>
    <dbReference type="NCBI Taxonomy" id="100861"/>
    <lineage>
        <taxon>Eukaryota</taxon>
        <taxon>Sar</taxon>
        <taxon>Stramenopiles</taxon>
        <taxon>Oomycota</taxon>
        <taxon>Saprolegniomycetes</taxon>
        <taxon>Saprolegniales</taxon>
        <taxon>Verrucalvaceae</taxon>
        <taxon>Aphanomyces</taxon>
    </lineage>
</organism>
<keyword evidence="5" id="KW-0408">Iron</keyword>
<accession>A0A6G0WRC4</accession>
<keyword evidence="4" id="KW-0560">Oxidoreductase</keyword>
<name>A0A6G0WRC4_9STRA</name>
<evidence type="ECO:0000256" key="3">
    <source>
        <dbReference type="ARBA" id="ARBA00022964"/>
    </source>
</evidence>
<reference evidence="7 8" key="1">
    <citation type="submission" date="2019-07" db="EMBL/GenBank/DDBJ databases">
        <title>Genomics analysis of Aphanomyces spp. identifies a new class of oomycete effector associated with host adaptation.</title>
        <authorList>
            <person name="Gaulin E."/>
        </authorList>
    </citation>
    <scope>NUCLEOTIDE SEQUENCE [LARGE SCALE GENOMIC DNA]</scope>
    <source>
        <strain evidence="7 8">ATCC 201684</strain>
    </source>
</reference>
<proteinExistence type="predicted"/>
<keyword evidence="2" id="KW-0479">Metal-binding</keyword>
<evidence type="ECO:0000259" key="6">
    <source>
        <dbReference type="SMART" id="SM00702"/>
    </source>
</evidence>
<dbReference type="PANTHER" id="PTHR10869">
    <property type="entry name" value="PROLYL 4-HYDROXYLASE ALPHA SUBUNIT"/>
    <property type="match status" value="1"/>
</dbReference>
<dbReference type="GO" id="GO:0031418">
    <property type="term" value="F:L-ascorbic acid binding"/>
    <property type="evidence" value="ECO:0007669"/>
    <property type="project" value="InterPro"/>
</dbReference>
<dbReference type="Gene3D" id="2.60.120.620">
    <property type="entry name" value="q2cbj1_9rhob like domain"/>
    <property type="match status" value="2"/>
</dbReference>
<keyword evidence="8" id="KW-1185">Reference proteome</keyword>
<keyword evidence="3" id="KW-0223">Dioxygenase</keyword>
<dbReference type="SMART" id="SM00702">
    <property type="entry name" value="P4Hc"/>
    <property type="match status" value="1"/>
</dbReference>
<dbReference type="GO" id="GO:0005506">
    <property type="term" value="F:iron ion binding"/>
    <property type="evidence" value="ECO:0007669"/>
    <property type="project" value="InterPro"/>
</dbReference>
<evidence type="ECO:0000256" key="5">
    <source>
        <dbReference type="ARBA" id="ARBA00023004"/>
    </source>
</evidence>
<comment type="caution">
    <text evidence="7">The sequence shown here is derived from an EMBL/GenBank/DDBJ whole genome shotgun (WGS) entry which is preliminary data.</text>
</comment>